<organism evidence="2 3">
    <name type="scientific">Streptomyces laculatispora</name>
    <dbReference type="NCBI Taxonomy" id="887464"/>
    <lineage>
        <taxon>Bacteria</taxon>
        <taxon>Bacillati</taxon>
        <taxon>Actinomycetota</taxon>
        <taxon>Actinomycetes</taxon>
        <taxon>Kitasatosporales</taxon>
        <taxon>Streptomycetaceae</taxon>
        <taxon>Streptomyces</taxon>
    </lineage>
</organism>
<evidence type="ECO:0000313" key="2">
    <source>
        <dbReference type="EMBL" id="WLQ43930.1"/>
    </source>
</evidence>
<proteinExistence type="predicted"/>
<dbReference type="InterPro" id="IPR012334">
    <property type="entry name" value="Pectin_lyas_fold"/>
</dbReference>
<dbReference type="SUPFAM" id="SSF49373">
    <property type="entry name" value="Invasin/intimin cell-adhesion fragments"/>
    <property type="match status" value="1"/>
</dbReference>
<protein>
    <submittedName>
        <fullName evidence="2">Ig-like domain-containing protein</fullName>
    </submittedName>
</protein>
<evidence type="ECO:0000259" key="1">
    <source>
        <dbReference type="Pfam" id="PF02368"/>
    </source>
</evidence>
<evidence type="ECO:0000313" key="3">
    <source>
        <dbReference type="Proteomes" id="UP001229952"/>
    </source>
</evidence>
<gene>
    <name evidence="2" type="ORF">P8A22_30865</name>
</gene>
<name>A0ABY9IAV4_9ACTN</name>
<accession>A0ABY9IAV4</accession>
<dbReference type="Gene3D" id="2.160.20.10">
    <property type="entry name" value="Single-stranded right-handed beta-helix, Pectin lyase-like"/>
    <property type="match status" value="1"/>
</dbReference>
<feature type="domain" description="BIG2" evidence="1">
    <location>
        <begin position="188"/>
        <end position="219"/>
    </location>
</feature>
<dbReference type="RefSeq" id="WP_306091343.1">
    <property type="nucleotide sequence ID" value="NZ_CP120992.1"/>
</dbReference>
<dbReference type="SUPFAM" id="SSF51126">
    <property type="entry name" value="Pectin lyase-like"/>
    <property type="match status" value="1"/>
</dbReference>
<dbReference type="EMBL" id="CP120992">
    <property type="protein sequence ID" value="WLQ43930.1"/>
    <property type="molecule type" value="Genomic_DNA"/>
</dbReference>
<dbReference type="Pfam" id="PF02368">
    <property type="entry name" value="Big_2"/>
    <property type="match status" value="1"/>
</dbReference>
<keyword evidence="3" id="KW-1185">Reference proteome</keyword>
<sequence>MRIEGNHFDGMSMSNISISSDARSWYESGPVRDVVIRGNVFDRPASPVTSFDPTDQDFVAGQPVHRQVLIEDNRFNLTSATVVAGRGVGDLTFHGNRIQRYAHLRLTGPDQPLHIGGTATLSTDASPAGSTAPLVTFTGAEGVTIAGNSYGNGFNKRVDTDAMAPSEVTVIGDGLALNADNITSAPVTLTYTGSDPSVATVDSRGLVTAVGTGRTVITAGPRSAVTGSSPTR</sequence>
<dbReference type="Proteomes" id="UP001229952">
    <property type="component" value="Chromosome"/>
</dbReference>
<dbReference type="InterPro" id="IPR011050">
    <property type="entry name" value="Pectin_lyase_fold/virulence"/>
</dbReference>
<reference evidence="2 3" key="1">
    <citation type="submission" date="2023-03" db="EMBL/GenBank/DDBJ databases">
        <title>Isolation and description of six Streptomyces strains from soil environments, able to metabolize different microbial glucans.</title>
        <authorList>
            <person name="Widen T."/>
            <person name="Larsbrink J."/>
        </authorList>
    </citation>
    <scope>NUCLEOTIDE SEQUENCE [LARGE SCALE GENOMIC DNA]</scope>
    <source>
        <strain evidence="2 3">Mut2</strain>
    </source>
</reference>
<dbReference type="InterPro" id="IPR008964">
    <property type="entry name" value="Invasin/intimin_cell_adhesion"/>
</dbReference>
<dbReference type="InterPro" id="IPR003343">
    <property type="entry name" value="Big_2"/>
</dbReference>